<dbReference type="EMBL" id="BOQN01000177">
    <property type="protein sequence ID" value="GIM98061.1"/>
    <property type="molecule type" value="Genomic_DNA"/>
</dbReference>
<proteinExistence type="predicted"/>
<protein>
    <submittedName>
        <fullName evidence="1">Uncharacterized protein</fullName>
    </submittedName>
</protein>
<keyword evidence="2" id="KW-1185">Reference proteome</keyword>
<evidence type="ECO:0000313" key="2">
    <source>
        <dbReference type="Proteomes" id="UP000677082"/>
    </source>
</evidence>
<evidence type="ECO:0000313" key="1">
    <source>
        <dbReference type="EMBL" id="GIM98061.1"/>
    </source>
</evidence>
<comment type="caution">
    <text evidence="1">The sequence shown here is derived from an EMBL/GenBank/DDBJ whole genome shotgun (WGS) entry which is preliminary data.</text>
</comment>
<dbReference type="Proteomes" id="UP000677082">
    <property type="component" value="Unassembled WGS sequence"/>
</dbReference>
<accession>A0A919WDB2</accession>
<name>A0A919WDB2_9ACTN</name>
<dbReference type="RefSeq" id="WP_213013681.1">
    <property type="nucleotide sequence ID" value="NZ_BOQN01000177.1"/>
</dbReference>
<reference evidence="1 2" key="1">
    <citation type="submission" date="2021-03" db="EMBL/GenBank/DDBJ databases">
        <title>Whole genome shotgun sequence of Actinoplanes toevensis NBRC 105298.</title>
        <authorList>
            <person name="Komaki H."/>
            <person name="Tamura T."/>
        </authorList>
    </citation>
    <scope>NUCLEOTIDE SEQUENCE [LARGE SCALE GENOMIC DNA]</scope>
    <source>
        <strain evidence="1 2">NBRC 105298</strain>
    </source>
</reference>
<gene>
    <name evidence="1" type="ORF">Ato02nite_098540</name>
</gene>
<organism evidence="1 2">
    <name type="scientific">Paractinoplanes toevensis</name>
    <dbReference type="NCBI Taxonomy" id="571911"/>
    <lineage>
        <taxon>Bacteria</taxon>
        <taxon>Bacillati</taxon>
        <taxon>Actinomycetota</taxon>
        <taxon>Actinomycetes</taxon>
        <taxon>Micromonosporales</taxon>
        <taxon>Micromonosporaceae</taxon>
        <taxon>Paractinoplanes</taxon>
    </lineage>
</organism>
<dbReference type="AlphaFoldDB" id="A0A919WDB2"/>
<sequence length="66" mass="7326">MNNSTARPNPYTLLVTYLANLVDAYQRARRPLLLGLRHQSTDIAEAIVSHAFAIVIISLSPLHTLL</sequence>